<dbReference type="EMBL" id="JWJD01000002">
    <property type="protein sequence ID" value="KIH76871.1"/>
    <property type="molecule type" value="Genomic_DNA"/>
</dbReference>
<accession>A0A0C2HIK3</accession>
<proteinExistence type="predicted"/>
<dbReference type="RefSeq" id="WP_040097915.1">
    <property type="nucleotide sequence ID" value="NZ_JWJD01000002.1"/>
</dbReference>
<name>A0A0C2HIK3_9BACT</name>
<comment type="caution">
    <text evidence="1">The sequence shown here is derived from an EMBL/GenBank/DDBJ whole genome shotgun (WGS) entry which is preliminary data.</text>
</comment>
<evidence type="ECO:0000313" key="1">
    <source>
        <dbReference type="EMBL" id="KIH76871.1"/>
    </source>
</evidence>
<protein>
    <submittedName>
        <fullName evidence="1">Uncharacterized protein</fullName>
    </submittedName>
</protein>
<reference evidence="1 2" key="1">
    <citation type="submission" date="2014-12" db="EMBL/GenBank/DDBJ databases">
        <title>Genomes of Geoalkalibacter ferrihydriticus and Geoalkalibacter subterraneus, two haloalkaliphilic metal-reducing members of the Geobacteraceae.</title>
        <authorList>
            <person name="Badalamenti J.P."/>
            <person name="Torres C.I."/>
            <person name="Krajmalnik-Brown R."/>
            <person name="Bond D.R."/>
        </authorList>
    </citation>
    <scope>NUCLEOTIDE SEQUENCE [LARGE SCALE GENOMIC DNA]</scope>
    <source>
        <strain evidence="1 2">DSM 17813</strain>
    </source>
</reference>
<organism evidence="1 2">
    <name type="scientific">Geoalkalibacter ferrihydriticus DSM 17813</name>
    <dbReference type="NCBI Taxonomy" id="1121915"/>
    <lineage>
        <taxon>Bacteria</taxon>
        <taxon>Pseudomonadati</taxon>
        <taxon>Thermodesulfobacteriota</taxon>
        <taxon>Desulfuromonadia</taxon>
        <taxon>Desulfuromonadales</taxon>
        <taxon>Geoalkalibacteraceae</taxon>
        <taxon>Geoalkalibacter</taxon>
    </lineage>
</organism>
<keyword evidence="2" id="KW-1185">Reference proteome</keyword>
<evidence type="ECO:0000313" key="2">
    <source>
        <dbReference type="Proteomes" id="UP000035068"/>
    </source>
</evidence>
<dbReference type="AlphaFoldDB" id="A0A0C2HIK3"/>
<gene>
    <name evidence="1" type="ORF">GFER_07145</name>
</gene>
<dbReference type="Proteomes" id="UP000035068">
    <property type="component" value="Unassembled WGS sequence"/>
</dbReference>
<sequence length="88" mass="10124">MPIKATEVFYHGKTVHQDETCRVAIMTETVERICQDEDGNDKTIRVRRVVRATGRYVDRHGKQRIKGDASIKFARCFFPVNRSASIVL</sequence>